<dbReference type="OrthoDB" id="1467542at2"/>
<evidence type="ECO:0000313" key="2">
    <source>
        <dbReference type="Proteomes" id="UP000468650"/>
    </source>
</evidence>
<comment type="caution">
    <text evidence="1">The sequence shown here is derived from an EMBL/GenBank/DDBJ whole genome shotgun (WGS) entry which is preliminary data.</text>
</comment>
<accession>A0A6N6RJT1</accession>
<protein>
    <submittedName>
        <fullName evidence="1">Uncharacterized protein</fullName>
    </submittedName>
</protein>
<reference evidence="1 2" key="1">
    <citation type="submission" date="2019-09" db="EMBL/GenBank/DDBJ databases">
        <title>Genomes of family Cryomorphaceae.</title>
        <authorList>
            <person name="Bowman J.P."/>
        </authorList>
    </citation>
    <scope>NUCLEOTIDE SEQUENCE [LARGE SCALE GENOMIC DNA]</scope>
    <source>
        <strain evidence="1 2">LMG 25704</strain>
    </source>
</reference>
<proteinExistence type="predicted"/>
<evidence type="ECO:0000313" key="1">
    <source>
        <dbReference type="EMBL" id="KAB2814017.1"/>
    </source>
</evidence>
<sequence>MSDQETLEIAKLQGEIESYLNLGSTSIIFDYQDKGKQMRLDVITVNPRHDQSFLFQSSLGYDKVDVLKKMFDYVKTYKEKENTYTIQWAMREKEELHTSYFRAKDIPEAIDKLHYGRDPNGIVIFSVVMNPIS</sequence>
<keyword evidence="2" id="KW-1185">Reference proteome</keyword>
<dbReference type="EMBL" id="WBVO01000002">
    <property type="protein sequence ID" value="KAB2814017.1"/>
    <property type="molecule type" value="Genomic_DNA"/>
</dbReference>
<dbReference type="AlphaFoldDB" id="A0A6N6RJT1"/>
<name>A0A6N6RJT1_9FLAO</name>
<dbReference type="RefSeq" id="WP_151666685.1">
    <property type="nucleotide sequence ID" value="NZ_WBVO01000002.1"/>
</dbReference>
<organism evidence="1 2">
    <name type="scientific">Phaeocystidibacter luteus</name>
    <dbReference type="NCBI Taxonomy" id="911197"/>
    <lineage>
        <taxon>Bacteria</taxon>
        <taxon>Pseudomonadati</taxon>
        <taxon>Bacteroidota</taxon>
        <taxon>Flavobacteriia</taxon>
        <taxon>Flavobacteriales</taxon>
        <taxon>Phaeocystidibacteraceae</taxon>
        <taxon>Phaeocystidibacter</taxon>
    </lineage>
</organism>
<dbReference type="Proteomes" id="UP000468650">
    <property type="component" value="Unassembled WGS sequence"/>
</dbReference>
<gene>
    <name evidence="1" type="ORF">F8C67_04880</name>
</gene>